<protein>
    <submittedName>
        <fullName evidence="1">Uncharacterized protein</fullName>
    </submittedName>
</protein>
<reference evidence="1 2" key="1">
    <citation type="submission" date="2018-01" db="EMBL/GenBank/DDBJ databases">
        <title>Draft Genome Sequence of Komagataeibacter maltaceti LMG 1529, a Vinegar Producing Acetic Acid Bacterium Isolated from Malt Vinegar Brewery Acetifiers.</title>
        <authorList>
            <person name="Zhang Q."/>
            <person name="Hollensteiner J."/>
            <person name="Poehlein A."/>
            <person name="Daniel R."/>
        </authorList>
    </citation>
    <scope>NUCLEOTIDE SEQUENCE [LARGE SCALE GENOMIC DNA]</scope>
    <source>
        <strain evidence="1 2">LMG 1529</strain>
    </source>
</reference>
<evidence type="ECO:0000313" key="2">
    <source>
        <dbReference type="Proteomes" id="UP000237344"/>
    </source>
</evidence>
<proteinExistence type="predicted"/>
<comment type="caution">
    <text evidence="1">The sequence shown here is derived from an EMBL/GenBank/DDBJ whole genome shotgun (WGS) entry which is preliminary data.</text>
</comment>
<keyword evidence="2" id="KW-1185">Reference proteome</keyword>
<accession>A0A2S3W464</accession>
<sequence>MDATEISAIASAAGAVLALIEKYGPEAWATIKEAVETSKSTTGPSVAEIEAIYARCKADNAAIQAS</sequence>
<dbReference type="EMBL" id="POTC01000006">
    <property type="protein sequence ID" value="POF63598.1"/>
    <property type="molecule type" value="Genomic_DNA"/>
</dbReference>
<dbReference type="RefSeq" id="WP_110094449.1">
    <property type="nucleotide sequence ID" value="NZ_NKUE01000013.1"/>
</dbReference>
<dbReference type="AlphaFoldDB" id="A0A2S3W464"/>
<evidence type="ECO:0000313" key="1">
    <source>
        <dbReference type="EMBL" id="POF63598.1"/>
    </source>
</evidence>
<dbReference type="OrthoDB" id="7223453at2"/>
<dbReference type="Proteomes" id="UP000237344">
    <property type="component" value="Unassembled WGS sequence"/>
</dbReference>
<name>A0A2S3W464_9PROT</name>
<gene>
    <name evidence="1" type="ORF">KMAL_07780</name>
</gene>
<organism evidence="1 2">
    <name type="scientific">Novacetimonas maltaceti</name>
    <dbReference type="NCBI Taxonomy" id="1203393"/>
    <lineage>
        <taxon>Bacteria</taxon>
        <taxon>Pseudomonadati</taxon>
        <taxon>Pseudomonadota</taxon>
        <taxon>Alphaproteobacteria</taxon>
        <taxon>Acetobacterales</taxon>
        <taxon>Acetobacteraceae</taxon>
        <taxon>Novacetimonas</taxon>
    </lineage>
</organism>